<comment type="caution">
    <text evidence="2">The sequence shown here is derived from an EMBL/GenBank/DDBJ whole genome shotgun (WGS) entry which is preliminary data.</text>
</comment>
<organism evidence="2 3">
    <name type="scientific">Fusarium albosuccineum</name>
    <dbReference type="NCBI Taxonomy" id="1237068"/>
    <lineage>
        <taxon>Eukaryota</taxon>
        <taxon>Fungi</taxon>
        <taxon>Dikarya</taxon>
        <taxon>Ascomycota</taxon>
        <taxon>Pezizomycotina</taxon>
        <taxon>Sordariomycetes</taxon>
        <taxon>Hypocreomycetidae</taxon>
        <taxon>Hypocreales</taxon>
        <taxon>Nectriaceae</taxon>
        <taxon>Fusarium</taxon>
        <taxon>Fusarium decemcellulare species complex</taxon>
    </lineage>
</organism>
<dbReference type="Proteomes" id="UP000554235">
    <property type="component" value="Unassembled WGS sequence"/>
</dbReference>
<feature type="transmembrane region" description="Helical" evidence="1">
    <location>
        <begin position="6"/>
        <end position="25"/>
    </location>
</feature>
<protein>
    <submittedName>
        <fullName evidence="2">Uncharacterized protein</fullName>
    </submittedName>
</protein>
<keyword evidence="1" id="KW-0812">Transmembrane</keyword>
<keyword evidence="1" id="KW-0472">Membrane</keyword>
<proteinExistence type="predicted"/>
<dbReference type="OrthoDB" id="5047890at2759"/>
<gene>
    <name evidence="2" type="ORF">FALBO_258</name>
</gene>
<reference evidence="2 3" key="1">
    <citation type="submission" date="2020-01" db="EMBL/GenBank/DDBJ databases">
        <title>Identification and distribution of gene clusters putatively required for synthesis of sphingolipid metabolism inhibitors in phylogenetically diverse species of the filamentous fungus Fusarium.</title>
        <authorList>
            <person name="Kim H.-S."/>
            <person name="Busman M."/>
            <person name="Brown D.W."/>
            <person name="Divon H."/>
            <person name="Uhlig S."/>
            <person name="Proctor R.H."/>
        </authorList>
    </citation>
    <scope>NUCLEOTIDE SEQUENCE [LARGE SCALE GENOMIC DNA]</scope>
    <source>
        <strain evidence="2 3">NRRL 20459</strain>
    </source>
</reference>
<dbReference type="AlphaFoldDB" id="A0A8H4LR56"/>
<evidence type="ECO:0000313" key="2">
    <source>
        <dbReference type="EMBL" id="KAF4472845.1"/>
    </source>
</evidence>
<evidence type="ECO:0000256" key="1">
    <source>
        <dbReference type="SAM" id="Phobius"/>
    </source>
</evidence>
<sequence>MVSPVIPIALAVGFALGGVFVAWSYSSPREYLKHVPQESLLSPLGLICYSHEKLAQLQPSPPDKAVTLFSVLRLDHTQLPFYPADDCAYPYSPNYYLAKAAISNAWLEITDAHDGSMVMWRDVFAAAAATLLNDTSRVVYMKEILPKMEATKGDAERVWRDICA</sequence>
<keyword evidence="1" id="KW-1133">Transmembrane helix</keyword>
<evidence type="ECO:0000313" key="3">
    <source>
        <dbReference type="Proteomes" id="UP000554235"/>
    </source>
</evidence>
<accession>A0A8H4LR56</accession>
<keyword evidence="3" id="KW-1185">Reference proteome</keyword>
<name>A0A8H4LR56_9HYPO</name>
<dbReference type="EMBL" id="JAADYS010000033">
    <property type="protein sequence ID" value="KAF4472845.1"/>
    <property type="molecule type" value="Genomic_DNA"/>
</dbReference>